<feature type="transmembrane region" description="Helical" evidence="2">
    <location>
        <begin position="190"/>
        <end position="208"/>
    </location>
</feature>
<feature type="transmembrane region" description="Helical" evidence="2">
    <location>
        <begin position="160"/>
        <end position="178"/>
    </location>
</feature>
<feature type="transmembrane region" description="Helical" evidence="2">
    <location>
        <begin position="889"/>
        <end position="907"/>
    </location>
</feature>
<keyword evidence="2" id="KW-1133">Transmembrane helix</keyword>
<feature type="transmembrane region" description="Helical" evidence="2">
    <location>
        <begin position="953"/>
        <end position="975"/>
    </location>
</feature>
<evidence type="ECO:0000256" key="2">
    <source>
        <dbReference type="SAM" id="Phobius"/>
    </source>
</evidence>
<reference evidence="3" key="1">
    <citation type="submission" date="2021-02" db="EMBL/GenBank/DDBJ databases">
        <authorList>
            <person name="Dougan E. K."/>
            <person name="Rhodes N."/>
            <person name="Thang M."/>
            <person name="Chan C."/>
        </authorList>
    </citation>
    <scope>NUCLEOTIDE SEQUENCE</scope>
</reference>
<evidence type="ECO:0000256" key="1">
    <source>
        <dbReference type="SAM" id="MobiDB-lite"/>
    </source>
</evidence>
<gene>
    <name evidence="3" type="ORF">SNAT2548_LOCUS5917</name>
</gene>
<feature type="transmembrane region" description="Helical" evidence="2">
    <location>
        <begin position="54"/>
        <end position="76"/>
    </location>
</feature>
<feature type="region of interest" description="Disordered" evidence="1">
    <location>
        <begin position="690"/>
        <end position="709"/>
    </location>
</feature>
<feature type="transmembrane region" description="Helical" evidence="2">
    <location>
        <begin position="96"/>
        <end position="115"/>
    </location>
</feature>
<dbReference type="AlphaFoldDB" id="A0A812J5Q0"/>
<sequence>MNESLLTGSKDCNLGEGAGIINFASVPLDDDAWKRTSLRDRLRLTSLKILRDNAFLPIPAVISTYVPIGLIWWFGFQCIFMDTSTSLLTDLNMKRLLVYQVLHGLLGLGATSSLLGFRFKWHLGSTAIHFLTPGTLCSPLLPQVANLLNFGRGVPGQRSILAVVSFAAYIALLLRALLAPELGASQLLPIYLALALCTVFDFTIYLASRGEHYVYMLVCLMFPDWRNGMQCVQLALWSWAGVSKMGPWFQYVLPFITKDSAVANLLPRGFLAKIMLADFPRDVNPSMFTTVLAWTGALLEIVFPALCCCSVPLRYVGAYGMIAYHFFIGVCMPFASVFEWNFFCMILAYYLFVVNQLSLPSSLFLQSFLVLVLVLIPLFGQLYPTLVPFLIAYRPYAGNWRFQWYIVHKKALPKHQKLKTLEDPFTGNNLGWMYRMLFGKWGAASKSAIERWDWFLTASIIYVPAYRPLVSILEKLCEENGWDIDDVLFSHSEAYQNQVFGWSLGTGWIAARECTREAFNAICQFGKAEMYFVQFEPCKPLPYGRENHVIQFRCFDVTEGPENAQIHGAVPYAQLAASQPADLYLSEGQSGDDLVETWETGEACWSLDKCVHWQKDSACDANGLHLRMLLHSGVIPQSIPPELLHQHHAILVPFVSQDPLWRPISVMDPDLPHLPRTLSAVPSESIRQLGRRAASPDSSTPLSRVSASKSSRRAQIEEFTLHMALERLRVFYAVLQVGLILLACGMLFTAAAELLWRVLPPGRTAEWVVSAISVCSWLLTSLTVSIASTCPIEELDLASFIEARPNLCFFMALPPALTAAARVSELPMPRALSLITVLGLVGRGCFGLCRRFHLPLPGAVFLLELWCLDMMVSPSVNGMARADPPRTEILLSLLALIGAAVIIALWATRSQSTIRFYVATNLACSWSGFYFAGRAFDLAMGYQQWEVGRQVDIAIVAAVAMSAATLLPLLGVSIVGRRRLFKALGDKFEHSRSRQLQSGAFMAMLLDSYFVQRGQPWWLRQHALETETVPENTFNGNTPRPFDLSASLGSKLSSIDSLCSAATPASMMPEMDMSARPDFVKGRVVQVSKDGSVFWVKPEIGEHRSVKVDRRQQVIPWPQLLELGRKNLRCMDWQSQSEELWSQNAGPGFQLSRPVAGGEVIDFFVSHSWSDNSHRKFRALHFLAEEFHVRHGRYPTFWVDKFCIDQSSVEDGLRVLPVNVMACSKVLVLCGSSYPSRLWCAWELCVLLSFMPLGLQQDMRL</sequence>
<dbReference type="Proteomes" id="UP000604046">
    <property type="component" value="Unassembled WGS sequence"/>
</dbReference>
<feature type="transmembrane region" description="Helical" evidence="2">
    <location>
        <begin position="364"/>
        <end position="393"/>
    </location>
</feature>
<feature type="transmembrane region" description="Helical" evidence="2">
    <location>
        <begin position="127"/>
        <end position="148"/>
    </location>
</feature>
<feature type="transmembrane region" description="Helical" evidence="2">
    <location>
        <begin position="291"/>
        <end position="313"/>
    </location>
</feature>
<comment type="caution">
    <text evidence="3">The sequence shown here is derived from an EMBL/GenBank/DDBJ whole genome shotgun (WGS) entry which is preliminary data.</text>
</comment>
<dbReference type="OrthoDB" id="419480at2759"/>
<feature type="transmembrane region" description="Helical" evidence="2">
    <location>
        <begin position="914"/>
        <end position="933"/>
    </location>
</feature>
<feature type="transmembrane region" description="Helical" evidence="2">
    <location>
        <begin position="767"/>
        <end position="787"/>
    </location>
</feature>
<feature type="transmembrane region" description="Helical" evidence="2">
    <location>
        <begin position="730"/>
        <end position="755"/>
    </location>
</feature>
<feature type="transmembrane region" description="Helical" evidence="2">
    <location>
        <begin position="325"/>
        <end position="352"/>
    </location>
</feature>
<name>A0A812J5Q0_9DINO</name>
<organism evidence="3 4">
    <name type="scientific">Symbiodinium natans</name>
    <dbReference type="NCBI Taxonomy" id="878477"/>
    <lineage>
        <taxon>Eukaryota</taxon>
        <taxon>Sar</taxon>
        <taxon>Alveolata</taxon>
        <taxon>Dinophyceae</taxon>
        <taxon>Suessiales</taxon>
        <taxon>Symbiodiniaceae</taxon>
        <taxon>Symbiodinium</taxon>
    </lineage>
</organism>
<evidence type="ECO:0000313" key="3">
    <source>
        <dbReference type="EMBL" id="CAE7200122.1"/>
    </source>
</evidence>
<keyword evidence="2" id="KW-0812">Transmembrane</keyword>
<dbReference type="EMBL" id="CAJNDS010000384">
    <property type="protein sequence ID" value="CAE7200122.1"/>
    <property type="molecule type" value="Genomic_DNA"/>
</dbReference>
<keyword evidence="2" id="KW-0472">Membrane</keyword>
<dbReference type="InterPro" id="IPR021941">
    <property type="entry name" value="DUF3556_TM"/>
</dbReference>
<accession>A0A812J5Q0</accession>
<proteinExistence type="predicted"/>
<dbReference type="Pfam" id="PF12077">
    <property type="entry name" value="DUF3556"/>
    <property type="match status" value="1"/>
</dbReference>
<keyword evidence="4" id="KW-1185">Reference proteome</keyword>
<protein>
    <submittedName>
        <fullName evidence="3">Uncharacterized protein</fullName>
    </submittedName>
</protein>
<evidence type="ECO:0000313" key="4">
    <source>
        <dbReference type="Proteomes" id="UP000604046"/>
    </source>
</evidence>